<accession>A0ABX1XFR2</accession>
<dbReference type="PANTHER" id="PTHR43498:SF1">
    <property type="entry name" value="COB--COM HETERODISULFIDE REDUCTASE IRON-SULFUR SUBUNIT A"/>
    <property type="match status" value="1"/>
</dbReference>
<keyword evidence="1" id="KW-0004">4Fe-4S</keyword>
<keyword evidence="7" id="KW-1185">Reference proteome</keyword>
<reference evidence="6 7" key="1">
    <citation type="submission" date="2019-10" db="EMBL/GenBank/DDBJ databases">
        <title>Description of Paenibacillus humi sp. nov.</title>
        <authorList>
            <person name="Carlier A."/>
            <person name="Qi S."/>
        </authorList>
    </citation>
    <scope>NUCLEOTIDE SEQUENCE [LARGE SCALE GENOMIC DNA]</scope>
    <source>
        <strain evidence="6 7">LMG 31461</strain>
    </source>
</reference>
<dbReference type="Gene3D" id="2.60.120.260">
    <property type="entry name" value="Galactose-binding domain-like"/>
    <property type="match status" value="1"/>
</dbReference>
<keyword evidence="5" id="KW-0411">Iron-sulfur</keyword>
<proteinExistence type="predicted"/>
<keyword evidence="3" id="KW-0560">Oxidoreductase</keyword>
<name>A0ABX1XFR2_9BACL</name>
<evidence type="ECO:0000256" key="4">
    <source>
        <dbReference type="ARBA" id="ARBA00023004"/>
    </source>
</evidence>
<gene>
    <name evidence="6" type="ORF">GC096_24760</name>
</gene>
<dbReference type="EMBL" id="WHNY01000067">
    <property type="protein sequence ID" value="NOU67259.1"/>
    <property type="molecule type" value="Genomic_DNA"/>
</dbReference>
<protein>
    <submittedName>
        <fullName evidence="6">FAD-dependent oxidoreductase</fullName>
    </submittedName>
</protein>
<keyword evidence="2" id="KW-0479">Metal-binding</keyword>
<evidence type="ECO:0000256" key="1">
    <source>
        <dbReference type="ARBA" id="ARBA00022485"/>
    </source>
</evidence>
<evidence type="ECO:0000256" key="2">
    <source>
        <dbReference type="ARBA" id="ARBA00022723"/>
    </source>
</evidence>
<dbReference type="InterPro" id="IPR039650">
    <property type="entry name" value="HdrA-like"/>
</dbReference>
<dbReference type="SUPFAM" id="SSF51905">
    <property type="entry name" value="FAD/NAD(P)-binding domain"/>
    <property type="match status" value="1"/>
</dbReference>
<sequence length="748" mass="82430">MKHEIVTSDITVVGGGLAGVCAAVAAARLGQTVSLVQNRPVLGGNASSEVRVWVCGATSHGVHRNARETGIMGELFVENQYRNIDGNPYIWDLIVLEKVKAEPNITLFLNTDVHEVDASGDEDHRTIQAVTGWMMGSERRIRFVSRVFLDCTGDGLVGFLAGAKFRIGREAQHELNEEWAPLVPDDITLGSTLLFYTKDAGRPVKYIAPSFAKDITQTSIPMKRVIRSGDNGCAYWWIEWGGEHDTVHDNERIRDELSSVIYGIWDYIKNSGKFDSDNLTLEWIGSIPGKREYRRFVGDYVLNQNDVIAQEFFEDRVAFGGWSIDLHPPQGMYSTESGSKHMHMDGSYHIPFRSLYSANVSNMLMAGRNISASHVAFGTTRVMATCAVIGEAAGTGAALCAAKGISPRELHSEHLNELQQTLLRQDASILGVVNNDEGDLVRSATLTASSTLTELALEQSAGVYPLETPAALLVPVDPFINGIELLVDSTADTELTVELWDTGKPQNYVPHTLIATVVVPVAEGTKQWVTAALNWEPAHAQNAFIVLKSNPALAVHLSDRPQSGVLSFKNNTVTTSTADFGEMHPNQPVIDWSPYSFKRKPFCFRLLSPTSAYAAEKVADGHKRPYGSPHLWSSAGGAGGEEWLEASWTEAQSIRNVHITFNDDVNEDLINLHHHRTEFEIIPELVKDYSVQAWVGESWTTVVEATNNHTRHHVHVLDSAISTNRLRVVVASTNGTAHTEIVELRCYR</sequence>
<dbReference type="Proteomes" id="UP000653578">
    <property type="component" value="Unassembled WGS sequence"/>
</dbReference>
<dbReference type="RefSeq" id="WP_171633990.1">
    <property type="nucleotide sequence ID" value="NZ_WHNY01000067.1"/>
</dbReference>
<organism evidence="6 7">
    <name type="scientific">Paenibacillus plantarum</name>
    <dbReference type="NCBI Taxonomy" id="2654975"/>
    <lineage>
        <taxon>Bacteria</taxon>
        <taxon>Bacillati</taxon>
        <taxon>Bacillota</taxon>
        <taxon>Bacilli</taxon>
        <taxon>Bacillales</taxon>
        <taxon>Paenibacillaceae</taxon>
        <taxon>Paenibacillus</taxon>
    </lineage>
</organism>
<keyword evidence="4" id="KW-0408">Iron</keyword>
<dbReference type="PANTHER" id="PTHR43498">
    <property type="entry name" value="FERREDOXIN:COB-COM HETERODISULFIDE REDUCTASE SUBUNIT A"/>
    <property type="match status" value="1"/>
</dbReference>
<evidence type="ECO:0000256" key="5">
    <source>
        <dbReference type="ARBA" id="ARBA00023014"/>
    </source>
</evidence>
<evidence type="ECO:0000256" key="3">
    <source>
        <dbReference type="ARBA" id="ARBA00023002"/>
    </source>
</evidence>
<dbReference type="Gene3D" id="3.50.50.60">
    <property type="entry name" value="FAD/NAD(P)-binding domain"/>
    <property type="match status" value="1"/>
</dbReference>
<evidence type="ECO:0000313" key="6">
    <source>
        <dbReference type="EMBL" id="NOU67259.1"/>
    </source>
</evidence>
<dbReference type="Pfam" id="PF12831">
    <property type="entry name" value="FAD_oxidored"/>
    <property type="match status" value="1"/>
</dbReference>
<evidence type="ECO:0000313" key="7">
    <source>
        <dbReference type="Proteomes" id="UP000653578"/>
    </source>
</evidence>
<dbReference type="InterPro" id="IPR036188">
    <property type="entry name" value="FAD/NAD-bd_sf"/>
</dbReference>
<comment type="caution">
    <text evidence="6">The sequence shown here is derived from an EMBL/GenBank/DDBJ whole genome shotgun (WGS) entry which is preliminary data.</text>
</comment>